<dbReference type="AlphaFoldDB" id="A0A0C2XUJ9"/>
<accession>A0A0C2XUJ9</accession>
<dbReference type="Proteomes" id="UP000054097">
    <property type="component" value="Unassembled WGS sequence"/>
</dbReference>
<name>A0A0C2XUJ9_SERVB</name>
<evidence type="ECO:0000313" key="2">
    <source>
        <dbReference type="EMBL" id="KIM32547.1"/>
    </source>
</evidence>
<reference evidence="3" key="2">
    <citation type="submission" date="2015-01" db="EMBL/GenBank/DDBJ databases">
        <title>Evolutionary Origins and Diversification of the Mycorrhizal Mutualists.</title>
        <authorList>
            <consortium name="DOE Joint Genome Institute"/>
            <consortium name="Mycorrhizal Genomics Consortium"/>
            <person name="Kohler A."/>
            <person name="Kuo A."/>
            <person name="Nagy L.G."/>
            <person name="Floudas D."/>
            <person name="Copeland A."/>
            <person name="Barry K.W."/>
            <person name="Cichocki N."/>
            <person name="Veneault-Fourrey C."/>
            <person name="LaButti K."/>
            <person name="Lindquist E.A."/>
            <person name="Lipzen A."/>
            <person name="Lundell T."/>
            <person name="Morin E."/>
            <person name="Murat C."/>
            <person name="Riley R."/>
            <person name="Ohm R."/>
            <person name="Sun H."/>
            <person name="Tunlid A."/>
            <person name="Henrissat B."/>
            <person name="Grigoriev I.V."/>
            <person name="Hibbett D.S."/>
            <person name="Martin F."/>
        </authorList>
    </citation>
    <scope>NUCLEOTIDE SEQUENCE [LARGE SCALE GENOMIC DNA]</scope>
    <source>
        <strain evidence="3">MAFF 305830</strain>
    </source>
</reference>
<dbReference type="OrthoDB" id="1725934at2759"/>
<evidence type="ECO:0000256" key="1">
    <source>
        <dbReference type="SAM" id="MobiDB-lite"/>
    </source>
</evidence>
<proteinExistence type="predicted"/>
<evidence type="ECO:0000313" key="3">
    <source>
        <dbReference type="Proteomes" id="UP000054097"/>
    </source>
</evidence>
<feature type="region of interest" description="Disordered" evidence="1">
    <location>
        <begin position="109"/>
        <end position="131"/>
    </location>
</feature>
<sequence length="225" mass="24065">MPHEPERVLYPREEPVLDVKFLLEVSISLEDPSYRLLHARIVLARIGSYPYALHPGSMSVVSHVVLSEGSDNAPGRAQSKYALFCKKCLTHNGLVCGRKVDETLRFPQPIPKSLRGEQHTPQTRDISSRLSASSTSSLSSLTVPAFAKSTLAAPGLTSRKGYRVEGDVDDTDGADGMAVVAQTPAAEGAKGRKSSFAAAAGVRVLAGIKRSGSGGWRGIIERLTL</sequence>
<reference evidence="2 3" key="1">
    <citation type="submission" date="2014-04" db="EMBL/GenBank/DDBJ databases">
        <authorList>
            <consortium name="DOE Joint Genome Institute"/>
            <person name="Kuo A."/>
            <person name="Zuccaro A."/>
            <person name="Kohler A."/>
            <person name="Nagy L.G."/>
            <person name="Floudas D."/>
            <person name="Copeland A."/>
            <person name="Barry K.W."/>
            <person name="Cichocki N."/>
            <person name="Veneault-Fourrey C."/>
            <person name="LaButti K."/>
            <person name="Lindquist E.A."/>
            <person name="Lipzen A."/>
            <person name="Lundell T."/>
            <person name="Morin E."/>
            <person name="Murat C."/>
            <person name="Sun H."/>
            <person name="Tunlid A."/>
            <person name="Henrissat B."/>
            <person name="Grigoriev I.V."/>
            <person name="Hibbett D.S."/>
            <person name="Martin F."/>
            <person name="Nordberg H.P."/>
            <person name="Cantor M.N."/>
            <person name="Hua S.X."/>
        </authorList>
    </citation>
    <scope>NUCLEOTIDE SEQUENCE [LARGE SCALE GENOMIC DNA]</scope>
    <source>
        <strain evidence="2 3">MAFF 305830</strain>
    </source>
</reference>
<organism evidence="2 3">
    <name type="scientific">Serendipita vermifera MAFF 305830</name>
    <dbReference type="NCBI Taxonomy" id="933852"/>
    <lineage>
        <taxon>Eukaryota</taxon>
        <taxon>Fungi</taxon>
        <taxon>Dikarya</taxon>
        <taxon>Basidiomycota</taxon>
        <taxon>Agaricomycotina</taxon>
        <taxon>Agaricomycetes</taxon>
        <taxon>Sebacinales</taxon>
        <taxon>Serendipitaceae</taxon>
        <taxon>Serendipita</taxon>
    </lineage>
</organism>
<gene>
    <name evidence="2" type="ORF">M408DRAFT_19947</name>
</gene>
<protein>
    <submittedName>
        <fullName evidence="2">Uncharacterized protein</fullName>
    </submittedName>
</protein>
<keyword evidence="3" id="KW-1185">Reference proteome</keyword>
<dbReference type="HOGENOM" id="CLU_1230561_0_0_1"/>
<dbReference type="EMBL" id="KN824279">
    <property type="protein sequence ID" value="KIM32547.1"/>
    <property type="molecule type" value="Genomic_DNA"/>
</dbReference>